<gene>
    <name evidence="1" type="ORF">AUC71_02240</name>
</gene>
<comment type="caution">
    <text evidence="1">The sequence shown here is derived from an EMBL/GenBank/DDBJ whole genome shotgun (WGS) entry which is preliminary data.</text>
</comment>
<dbReference type="AlphaFoldDB" id="A0A1E3W8H1"/>
<protein>
    <submittedName>
        <fullName evidence="1">Uncharacterized protein</fullName>
    </submittedName>
</protein>
<sequence>MARRFTPDPIDAAAQRIDDLFGAPCPADIAGDVRPLRLPGLDDVANLDLARLAGLLLGLLLGRRLALGGNLRAEILGGEVWHARSQEEQRNRNKGESLCHGRLGCTL</sequence>
<keyword evidence="2" id="KW-1185">Reference proteome</keyword>
<dbReference type="Proteomes" id="UP000095042">
    <property type="component" value="Unassembled WGS sequence"/>
</dbReference>
<organism evidence="1 2">
    <name type="scientific">Methyloceanibacter marginalis</name>
    <dbReference type="NCBI Taxonomy" id="1774971"/>
    <lineage>
        <taxon>Bacteria</taxon>
        <taxon>Pseudomonadati</taxon>
        <taxon>Pseudomonadota</taxon>
        <taxon>Alphaproteobacteria</taxon>
        <taxon>Hyphomicrobiales</taxon>
        <taxon>Hyphomicrobiaceae</taxon>
        <taxon>Methyloceanibacter</taxon>
    </lineage>
</organism>
<accession>A0A1E3W8H1</accession>
<reference evidence="1 2" key="1">
    <citation type="journal article" date="2016" name="Environ. Microbiol.">
        <title>New Methyloceanibacter diversity from North Sea sediments includes methanotroph containing solely the soluble methane monooxygenase.</title>
        <authorList>
            <person name="Vekeman B."/>
            <person name="Kerckhof F.M."/>
            <person name="Cremers G."/>
            <person name="de Vos P."/>
            <person name="Vandamme P."/>
            <person name="Boon N."/>
            <person name="Op den Camp H.J."/>
            <person name="Heylen K."/>
        </authorList>
    </citation>
    <scope>NUCLEOTIDE SEQUENCE [LARGE SCALE GENOMIC DNA]</scope>
    <source>
        <strain evidence="1 2">R-67177</strain>
    </source>
</reference>
<proteinExistence type="predicted"/>
<evidence type="ECO:0000313" key="1">
    <source>
        <dbReference type="EMBL" id="ODS02103.1"/>
    </source>
</evidence>
<evidence type="ECO:0000313" key="2">
    <source>
        <dbReference type="Proteomes" id="UP000095042"/>
    </source>
</evidence>
<dbReference type="EMBL" id="LPWD01000412">
    <property type="protein sequence ID" value="ODS02103.1"/>
    <property type="molecule type" value="Genomic_DNA"/>
</dbReference>
<name>A0A1E3W8H1_9HYPH</name>